<comment type="similarity">
    <text evidence="1">Belongs to the 3-hydroxyacyl-CoA dehydrogenase family.</text>
</comment>
<dbReference type="PANTHER" id="PTHR48075:SF5">
    <property type="entry name" value="3-HYDROXYBUTYRYL-COA DEHYDROGENASE"/>
    <property type="match status" value="1"/>
</dbReference>
<feature type="domain" description="3-hydroxyacyl-CoA dehydrogenase NAD binding" evidence="4">
    <location>
        <begin position="2"/>
        <end position="176"/>
    </location>
</feature>
<keyword evidence="6" id="KW-1185">Reference proteome</keyword>
<dbReference type="EC" id="1.1.1.157" evidence="5"/>
<dbReference type="InterPro" id="IPR006176">
    <property type="entry name" value="3-OHacyl-CoA_DH_NAD-bd"/>
</dbReference>
<dbReference type="Pfam" id="PF00725">
    <property type="entry name" value="3HCDH"/>
    <property type="match status" value="1"/>
</dbReference>
<dbReference type="EMBL" id="JAHLQI010000003">
    <property type="protein sequence ID" value="MBU5490458.1"/>
    <property type="molecule type" value="Genomic_DNA"/>
</dbReference>
<dbReference type="Proteomes" id="UP000783588">
    <property type="component" value="Unassembled WGS sequence"/>
</dbReference>
<dbReference type="RefSeq" id="WP_216470114.1">
    <property type="nucleotide sequence ID" value="NZ_JAHLQI010000003.1"/>
</dbReference>
<dbReference type="PIRSF" id="PIRSF000105">
    <property type="entry name" value="HCDH"/>
    <property type="match status" value="1"/>
</dbReference>
<evidence type="ECO:0000256" key="1">
    <source>
        <dbReference type="ARBA" id="ARBA00009463"/>
    </source>
</evidence>
<evidence type="ECO:0000259" key="4">
    <source>
        <dbReference type="Pfam" id="PF02737"/>
    </source>
</evidence>
<evidence type="ECO:0000259" key="3">
    <source>
        <dbReference type="Pfam" id="PF00725"/>
    </source>
</evidence>
<proteinExistence type="inferred from homology"/>
<dbReference type="Pfam" id="PF02737">
    <property type="entry name" value="3HCDH_N"/>
    <property type="match status" value="1"/>
</dbReference>
<reference evidence="5 6" key="1">
    <citation type="submission" date="2021-06" db="EMBL/GenBank/DDBJ databases">
        <authorList>
            <person name="Sun Q."/>
            <person name="Li D."/>
        </authorList>
    </citation>
    <scope>NUCLEOTIDE SEQUENCE [LARGE SCALE GENOMIC DNA]</scope>
    <source>
        <strain evidence="5 6">MSJd-7</strain>
    </source>
</reference>
<sequence>MKVAVVGSGVMGLGITQAFAQSEGYEVNLCVVSGKGFDHKRALLEKPLKRQVAKEKITQERMDEIMGKITICDISGCKEADLIVESAIENLQAKEKLLKEIEEIAKPDALIASNTSSLSITEISGELTRPIIGMHFFNPAAVMKLVEVIPGMTTTREMVETVKKISEDIGKVPVEVIEGPGFVVNRLLIPLINDAIQIFEEGLASVEGIDTAMKLGANHPMGPLALGDLIGLDVCLAIMEVMYHETLDPKYRPARLLRKMVRAGRLGQKSGKGFYEYNELGRIIPGSALSTIG</sequence>
<keyword evidence="2 5" id="KW-0560">Oxidoreductase</keyword>
<organism evidence="5 6">
    <name type="scientific">Butyricicoccus intestinisimiae</name>
    <dbReference type="NCBI Taxonomy" id="2841509"/>
    <lineage>
        <taxon>Bacteria</taxon>
        <taxon>Bacillati</taxon>
        <taxon>Bacillota</taxon>
        <taxon>Clostridia</taxon>
        <taxon>Eubacteriales</taxon>
        <taxon>Butyricicoccaceae</taxon>
        <taxon>Butyricicoccus</taxon>
    </lineage>
</organism>
<dbReference type="GO" id="GO:0008691">
    <property type="term" value="F:3-hydroxybutyryl-CoA dehydrogenase activity"/>
    <property type="evidence" value="ECO:0007669"/>
    <property type="project" value="UniProtKB-EC"/>
</dbReference>
<evidence type="ECO:0000313" key="5">
    <source>
        <dbReference type="EMBL" id="MBU5490458.1"/>
    </source>
</evidence>
<name>A0ABS6ERY1_9FIRM</name>
<dbReference type="InterPro" id="IPR022694">
    <property type="entry name" value="3-OHacyl-CoA_DH"/>
</dbReference>
<gene>
    <name evidence="5" type="ORF">KQI75_07475</name>
</gene>
<feature type="domain" description="3-hydroxyacyl-CoA dehydrogenase C-terminal" evidence="3">
    <location>
        <begin position="181"/>
        <end position="277"/>
    </location>
</feature>
<protein>
    <submittedName>
        <fullName evidence="5">3-hydroxybutyryl-CoA dehydrogenase</fullName>
        <ecNumber evidence="5">1.1.1.157</ecNumber>
    </submittedName>
</protein>
<comment type="caution">
    <text evidence="5">The sequence shown here is derived from an EMBL/GenBank/DDBJ whole genome shotgun (WGS) entry which is preliminary data.</text>
</comment>
<evidence type="ECO:0000256" key="2">
    <source>
        <dbReference type="ARBA" id="ARBA00023002"/>
    </source>
</evidence>
<accession>A0ABS6ERY1</accession>
<dbReference type="InterPro" id="IPR006180">
    <property type="entry name" value="3-OHacyl-CoA_DH_CS"/>
</dbReference>
<dbReference type="PROSITE" id="PS00067">
    <property type="entry name" value="3HCDH"/>
    <property type="match status" value="1"/>
</dbReference>
<evidence type="ECO:0000313" key="6">
    <source>
        <dbReference type="Proteomes" id="UP000783588"/>
    </source>
</evidence>
<dbReference type="PANTHER" id="PTHR48075">
    <property type="entry name" value="3-HYDROXYACYL-COA DEHYDROGENASE FAMILY PROTEIN"/>
    <property type="match status" value="1"/>
</dbReference>
<dbReference type="InterPro" id="IPR006108">
    <property type="entry name" value="3HC_DH_C"/>
</dbReference>